<dbReference type="PANTHER" id="PTHR48277">
    <property type="entry name" value="MITOCHONDRIAL RIBOSOMAL PROTEIN S5"/>
    <property type="match status" value="1"/>
</dbReference>
<dbReference type="Gene3D" id="3.30.230.10">
    <property type="match status" value="1"/>
</dbReference>
<feature type="region of interest" description="Disordered" evidence="8">
    <location>
        <begin position="1"/>
        <end position="27"/>
    </location>
</feature>
<name>A0A0G1SVW8_9BACT</name>
<dbReference type="GO" id="GO:0003735">
    <property type="term" value="F:structural constituent of ribosome"/>
    <property type="evidence" value="ECO:0007669"/>
    <property type="project" value="UniProtKB-UniRule"/>
</dbReference>
<dbReference type="EMBL" id="LCMM01000022">
    <property type="protein sequence ID" value="KKU37390.1"/>
    <property type="molecule type" value="Genomic_DNA"/>
</dbReference>
<dbReference type="SUPFAM" id="SSF54768">
    <property type="entry name" value="dsRNA-binding domain-like"/>
    <property type="match status" value="1"/>
</dbReference>
<evidence type="ECO:0000256" key="7">
    <source>
        <dbReference type="RuleBase" id="RU003823"/>
    </source>
</evidence>
<dbReference type="InterPro" id="IPR020568">
    <property type="entry name" value="Ribosomal_Su5_D2-typ_SF"/>
</dbReference>
<keyword evidence="3 6" id="KW-0687">Ribonucleoprotein</keyword>
<gene>
    <name evidence="10" type="ORF">UX51_C0022G0003</name>
</gene>
<dbReference type="PANTHER" id="PTHR48277:SF1">
    <property type="entry name" value="MITOCHONDRIAL RIBOSOMAL PROTEIN S5"/>
    <property type="match status" value="1"/>
</dbReference>
<dbReference type="GO" id="GO:0005737">
    <property type="term" value="C:cytoplasm"/>
    <property type="evidence" value="ECO:0007669"/>
    <property type="project" value="UniProtKB-ARBA"/>
</dbReference>
<dbReference type="InterPro" id="IPR005324">
    <property type="entry name" value="Ribosomal_uS5_C"/>
</dbReference>
<dbReference type="SUPFAM" id="SSF54211">
    <property type="entry name" value="Ribosomal protein S5 domain 2-like"/>
    <property type="match status" value="1"/>
</dbReference>
<dbReference type="InterPro" id="IPR000851">
    <property type="entry name" value="Ribosomal_uS5"/>
</dbReference>
<evidence type="ECO:0000256" key="5">
    <source>
        <dbReference type="ARBA" id="ARBA00035519"/>
    </source>
</evidence>
<dbReference type="AlphaFoldDB" id="A0A0G1SVW8"/>
<comment type="caution">
    <text evidence="10">The sequence shown here is derived from an EMBL/GenBank/DDBJ whole genome shotgun (WGS) entry which is preliminary data.</text>
</comment>
<proteinExistence type="inferred from homology"/>
<organism evidence="10 11">
    <name type="scientific">Candidatus Azambacteria bacterium GW2011_GWF2_46_32</name>
    <dbReference type="NCBI Taxonomy" id="1618628"/>
    <lineage>
        <taxon>Bacteria</taxon>
        <taxon>Candidatus Azamiibacteriota</taxon>
    </lineage>
</organism>
<sequence length="168" mass="18114">MMNNKPKSKPSSFRRRPGKDEKKEFEQKTLDLRRVTRVVAGGKRFSFRATVVIGDKKGKVGVGVAKGHDVTAAVEKAVRDAKKNLIVVPLFKGSIPHQVEAKYGTAKIVLKMTPPGHGLIAGSAVRVVCGLAGIENISAKILSTSKNKLNIARAAIEALKKVKKHAVK</sequence>
<dbReference type="InterPro" id="IPR018192">
    <property type="entry name" value="Ribosomal_uS5_N_CS"/>
</dbReference>
<feature type="compositionally biased region" description="Basic residues" evidence="8">
    <location>
        <begin position="1"/>
        <end position="17"/>
    </location>
</feature>
<evidence type="ECO:0000256" key="6">
    <source>
        <dbReference type="PROSITE-ProRule" id="PRU00268"/>
    </source>
</evidence>
<accession>A0A0G1SVW8</accession>
<dbReference type="Gene3D" id="3.30.160.20">
    <property type="match status" value="1"/>
</dbReference>
<feature type="domain" description="S5 DRBM" evidence="9">
    <location>
        <begin position="25"/>
        <end position="88"/>
    </location>
</feature>
<comment type="similarity">
    <text evidence="1 7">Belongs to the universal ribosomal protein uS5 family.</text>
</comment>
<dbReference type="Proteomes" id="UP000034856">
    <property type="component" value="Unassembled WGS sequence"/>
</dbReference>
<evidence type="ECO:0000256" key="1">
    <source>
        <dbReference type="ARBA" id="ARBA00008945"/>
    </source>
</evidence>
<dbReference type="GO" id="GO:1990904">
    <property type="term" value="C:ribonucleoprotein complex"/>
    <property type="evidence" value="ECO:0007669"/>
    <property type="project" value="UniProtKB-UniRule"/>
</dbReference>
<evidence type="ECO:0000313" key="11">
    <source>
        <dbReference type="Proteomes" id="UP000034856"/>
    </source>
</evidence>
<feature type="compositionally biased region" description="Basic and acidic residues" evidence="8">
    <location>
        <begin position="18"/>
        <end position="27"/>
    </location>
</feature>
<dbReference type="InterPro" id="IPR014721">
    <property type="entry name" value="Ribsml_uS5_D2-typ_fold_subgr"/>
</dbReference>
<dbReference type="Pfam" id="PF00333">
    <property type="entry name" value="Ribosomal_S5"/>
    <property type="match status" value="1"/>
</dbReference>
<dbReference type="Pfam" id="PF03719">
    <property type="entry name" value="Ribosomal_S5_C"/>
    <property type="match status" value="1"/>
</dbReference>
<dbReference type="PROSITE" id="PS50881">
    <property type="entry name" value="S5_DSRBD"/>
    <property type="match status" value="1"/>
</dbReference>
<dbReference type="GO" id="GO:0003723">
    <property type="term" value="F:RNA binding"/>
    <property type="evidence" value="ECO:0007669"/>
    <property type="project" value="InterPro"/>
</dbReference>
<keyword evidence="2 6" id="KW-0689">Ribosomal protein</keyword>
<reference evidence="10 11" key="1">
    <citation type="journal article" date="2015" name="Nature">
        <title>rRNA introns, odd ribosomes, and small enigmatic genomes across a large radiation of phyla.</title>
        <authorList>
            <person name="Brown C.T."/>
            <person name="Hug L.A."/>
            <person name="Thomas B.C."/>
            <person name="Sharon I."/>
            <person name="Castelle C.J."/>
            <person name="Singh A."/>
            <person name="Wilkins M.J."/>
            <person name="Williams K.H."/>
            <person name="Banfield J.F."/>
        </authorList>
    </citation>
    <scope>NUCLEOTIDE SEQUENCE [LARGE SCALE GENOMIC DNA]</scope>
</reference>
<evidence type="ECO:0000256" key="4">
    <source>
        <dbReference type="ARBA" id="ARBA00035255"/>
    </source>
</evidence>
<evidence type="ECO:0000259" key="9">
    <source>
        <dbReference type="PROSITE" id="PS50881"/>
    </source>
</evidence>
<evidence type="ECO:0000256" key="3">
    <source>
        <dbReference type="ARBA" id="ARBA00023274"/>
    </source>
</evidence>
<dbReference type="FunFam" id="3.30.230.10:FF:000002">
    <property type="entry name" value="30S ribosomal protein S5"/>
    <property type="match status" value="1"/>
</dbReference>
<evidence type="ECO:0000313" key="10">
    <source>
        <dbReference type="EMBL" id="KKU37390.1"/>
    </source>
</evidence>
<evidence type="ECO:0000256" key="2">
    <source>
        <dbReference type="ARBA" id="ARBA00022980"/>
    </source>
</evidence>
<dbReference type="PROSITE" id="PS00585">
    <property type="entry name" value="RIBOSOMAL_S5"/>
    <property type="match status" value="1"/>
</dbReference>
<dbReference type="PATRIC" id="fig|1618628.3.peg.412"/>
<evidence type="ECO:0000256" key="8">
    <source>
        <dbReference type="SAM" id="MobiDB-lite"/>
    </source>
</evidence>
<dbReference type="InterPro" id="IPR013810">
    <property type="entry name" value="Ribosomal_uS5_N"/>
</dbReference>
<dbReference type="GO" id="GO:0006412">
    <property type="term" value="P:translation"/>
    <property type="evidence" value="ECO:0007669"/>
    <property type="project" value="InterPro"/>
</dbReference>
<protein>
    <recommendedName>
        <fullName evidence="4">Small ribosomal subunit protein uS5</fullName>
    </recommendedName>
    <alternativeName>
        <fullName evidence="5">30S ribosomal protein S5</fullName>
    </alternativeName>
</protein>
<dbReference type="GO" id="GO:0005840">
    <property type="term" value="C:ribosome"/>
    <property type="evidence" value="ECO:0007669"/>
    <property type="project" value="UniProtKB-KW"/>
</dbReference>